<dbReference type="Proteomes" id="UP000647587">
    <property type="component" value="Unassembled WGS sequence"/>
</dbReference>
<sequence length="106" mass="12038">MVNSRQDLWPGETYDDLSDAYAFLLVTNPVPAWGITLRKWSARPEVTHAGREGVYRRPSVGNRWLWWFVGESVEIMLEAESLNSRCPEIFRIGPATTTDQGNAVLN</sequence>
<protein>
    <submittedName>
        <fullName evidence="1">Uncharacterized protein</fullName>
    </submittedName>
</protein>
<evidence type="ECO:0000313" key="2">
    <source>
        <dbReference type="Proteomes" id="UP000647587"/>
    </source>
</evidence>
<name>A0ABQ2F1Z1_9DEIO</name>
<accession>A0ABQ2F1Z1</accession>
<evidence type="ECO:0000313" key="1">
    <source>
        <dbReference type="EMBL" id="GGK42644.1"/>
    </source>
</evidence>
<dbReference type="EMBL" id="BMPP01000034">
    <property type="protein sequence ID" value="GGK42644.1"/>
    <property type="molecule type" value="Genomic_DNA"/>
</dbReference>
<reference evidence="2" key="1">
    <citation type="journal article" date="2019" name="Int. J. Syst. Evol. Microbiol.">
        <title>The Global Catalogue of Microorganisms (GCM) 10K type strain sequencing project: providing services to taxonomists for standard genome sequencing and annotation.</title>
        <authorList>
            <consortium name="The Broad Institute Genomics Platform"/>
            <consortium name="The Broad Institute Genome Sequencing Center for Infectious Disease"/>
            <person name="Wu L."/>
            <person name="Ma J."/>
        </authorList>
    </citation>
    <scope>NUCLEOTIDE SEQUENCE [LARGE SCALE GENOMIC DNA]</scope>
    <source>
        <strain evidence="2">JCM 30331</strain>
    </source>
</reference>
<gene>
    <name evidence="1" type="ORF">GCM10008955_40500</name>
</gene>
<organism evidence="1 2">
    <name type="scientific">Deinococcus malanensis</name>
    <dbReference type="NCBI Taxonomy" id="1706855"/>
    <lineage>
        <taxon>Bacteria</taxon>
        <taxon>Thermotogati</taxon>
        <taxon>Deinococcota</taxon>
        <taxon>Deinococci</taxon>
        <taxon>Deinococcales</taxon>
        <taxon>Deinococcaceae</taxon>
        <taxon>Deinococcus</taxon>
    </lineage>
</organism>
<dbReference type="RefSeq" id="WP_386839317.1">
    <property type="nucleotide sequence ID" value="NZ_JBHUEV010000002.1"/>
</dbReference>
<proteinExistence type="predicted"/>
<keyword evidence="2" id="KW-1185">Reference proteome</keyword>
<comment type="caution">
    <text evidence="1">The sequence shown here is derived from an EMBL/GenBank/DDBJ whole genome shotgun (WGS) entry which is preliminary data.</text>
</comment>